<dbReference type="InterPro" id="IPR000795">
    <property type="entry name" value="T_Tr_GTP-bd_dom"/>
</dbReference>
<name>A0A923RS94_9FIRM</name>
<dbReference type="RefSeq" id="WP_186866341.1">
    <property type="nucleotide sequence ID" value="NZ_JACOPH010000002.1"/>
</dbReference>
<proteinExistence type="predicted"/>
<evidence type="ECO:0000259" key="3">
    <source>
        <dbReference type="PROSITE" id="PS51722"/>
    </source>
</evidence>
<dbReference type="Pfam" id="PF22594">
    <property type="entry name" value="GTP-eEF1A_C"/>
    <property type="match status" value="1"/>
</dbReference>
<dbReference type="InterPro" id="IPR009000">
    <property type="entry name" value="Transl_B-barrel_sf"/>
</dbReference>
<dbReference type="SUPFAM" id="SSF50465">
    <property type="entry name" value="EF-Tu/eEF-1alpha/eIF2-gamma C-terminal domain"/>
    <property type="match status" value="1"/>
</dbReference>
<dbReference type="PROSITE" id="PS51722">
    <property type="entry name" value="G_TR_2"/>
    <property type="match status" value="1"/>
</dbReference>
<sequence>MSQPIQLNTVEKEAIYRMRELFALQKEVSIATEVSEEQEFITTLAEQALYPEKPQLCFQKVEENLEEQAAFRQDDTERFHLAKKLHNRPCVRRLITCGGVDDGKSTLIGRLLYDTMGKQEQESIAKNQVYLRKDGSIDYALLAGMTEEEAKQGITVQVSYSTFEGKSCSFLMADVPGHEEYTRNMAYAALDSDTAIIMIAANKGIVPQTRRHTKICYFMGIRNMIFAVNKMDMTGYDRNVFDMILKEIRQMMQEYPGCHIQIVPVAAKSGVNIIQAASEMPWHQNGSLLELLEQMPQSKKDDRFYFLTQRICKSSQIKGAVIKKRVIQGEMVSGTLQTGDEIFVYPTNQCAKVTKLYLLDKDTEMVNGKNPLGIELDRELDIARGSVLTKTDILSSTDCIEADILWTSDNRLTQGKRYLAKIGTDIVNAAVTKIHYQVDVNTGDHRYAEYLTKNALARCELCFSKQVYLTAEKENRTLGTLKLFERETGLLAAYGNIIQTISGEVWKENCKEVTAAEREMALGQKAGLILFLHDEENYANCVERYLLGMGFHTMQLMAEGTDEKERIYIRKFLDAGMILLLRTTPEGIGMAENLIGEQDRIFSFAGSCMEKEEFSNSLKQIKQWASSLL</sequence>
<dbReference type="InterPro" id="IPR050100">
    <property type="entry name" value="TRAFAC_GTPase_members"/>
</dbReference>
<dbReference type="InterPro" id="IPR009001">
    <property type="entry name" value="Transl_elong_EF1A/Init_IF2_C"/>
</dbReference>
<dbReference type="InterPro" id="IPR054696">
    <property type="entry name" value="GTP-eEF1A_C"/>
</dbReference>
<keyword evidence="1" id="KW-0547">Nucleotide-binding</keyword>
<accession>A0A923RS94</accession>
<reference evidence="4" key="1">
    <citation type="submission" date="2020-08" db="EMBL/GenBank/DDBJ databases">
        <title>Genome public.</title>
        <authorList>
            <person name="Liu C."/>
            <person name="Sun Q."/>
        </authorList>
    </citation>
    <scope>NUCLEOTIDE SEQUENCE</scope>
    <source>
        <strain evidence="4">BX1005</strain>
    </source>
</reference>
<dbReference type="PRINTS" id="PR00315">
    <property type="entry name" value="ELONGATNFCT"/>
</dbReference>
<dbReference type="GO" id="GO:0005525">
    <property type="term" value="F:GTP binding"/>
    <property type="evidence" value="ECO:0007669"/>
    <property type="project" value="UniProtKB-KW"/>
</dbReference>
<keyword evidence="5" id="KW-1185">Reference proteome</keyword>
<dbReference type="Gene3D" id="3.40.50.300">
    <property type="entry name" value="P-loop containing nucleotide triphosphate hydrolases"/>
    <property type="match status" value="1"/>
</dbReference>
<organism evidence="4 5">
    <name type="scientific">Roseburia zhanii</name>
    <dbReference type="NCBI Taxonomy" id="2763064"/>
    <lineage>
        <taxon>Bacteria</taxon>
        <taxon>Bacillati</taxon>
        <taxon>Bacillota</taxon>
        <taxon>Clostridia</taxon>
        <taxon>Lachnospirales</taxon>
        <taxon>Lachnospiraceae</taxon>
        <taxon>Roseburia</taxon>
    </lineage>
</organism>
<evidence type="ECO:0000313" key="5">
    <source>
        <dbReference type="Proteomes" id="UP000606720"/>
    </source>
</evidence>
<dbReference type="SUPFAM" id="SSF50447">
    <property type="entry name" value="Translation proteins"/>
    <property type="match status" value="1"/>
</dbReference>
<dbReference type="GO" id="GO:0003924">
    <property type="term" value="F:GTPase activity"/>
    <property type="evidence" value="ECO:0007669"/>
    <property type="project" value="InterPro"/>
</dbReference>
<evidence type="ECO:0000256" key="2">
    <source>
        <dbReference type="ARBA" id="ARBA00023134"/>
    </source>
</evidence>
<comment type="caution">
    <text evidence="4">The sequence shown here is derived from an EMBL/GenBank/DDBJ whole genome shotgun (WGS) entry which is preliminary data.</text>
</comment>
<protein>
    <recommendedName>
        <fullName evidence="3">Tr-type G domain-containing protein</fullName>
    </recommendedName>
</protein>
<evidence type="ECO:0000256" key="1">
    <source>
        <dbReference type="ARBA" id="ARBA00022741"/>
    </source>
</evidence>
<keyword evidence="2" id="KW-0342">GTP-binding</keyword>
<dbReference type="EMBL" id="JACOPH010000002">
    <property type="protein sequence ID" value="MBC5713392.1"/>
    <property type="molecule type" value="Genomic_DNA"/>
</dbReference>
<gene>
    <name evidence="4" type="ORF">H8S17_04045</name>
</gene>
<dbReference type="Pfam" id="PF00009">
    <property type="entry name" value="GTP_EFTU"/>
    <property type="match status" value="1"/>
</dbReference>
<evidence type="ECO:0000313" key="4">
    <source>
        <dbReference type="EMBL" id="MBC5713392.1"/>
    </source>
</evidence>
<dbReference type="Proteomes" id="UP000606720">
    <property type="component" value="Unassembled WGS sequence"/>
</dbReference>
<dbReference type="AlphaFoldDB" id="A0A923RS94"/>
<dbReference type="Gene3D" id="2.40.30.10">
    <property type="entry name" value="Translation factors"/>
    <property type="match status" value="2"/>
</dbReference>
<dbReference type="SUPFAM" id="SSF52540">
    <property type="entry name" value="P-loop containing nucleoside triphosphate hydrolases"/>
    <property type="match status" value="1"/>
</dbReference>
<dbReference type="InterPro" id="IPR027417">
    <property type="entry name" value="P-loop_NTPase"/>
</dbReference>
<dbReference type="PANTHER" id="PTHR23115">
    <property type="entry name" value="TRANSLATION FACTOR"/>
    <property type="match status" value="1"/>
</dbReference>
<feature type="domain" description="Tr-type G" evidence="3">
    <location>
        <begin position="89"/>
        <end position="300"/>
    </location>
</feature>